<evidence type="ECO:0000313" key="2">
    <source>
        <dbReference type="Proteomes" id="UP000199387"/>
    </source>
</evidence>
<accession>A0A1G6K7V8</accession>
<dbReference type="Proteomes" id="UP000199387">
    <property type="component" value="Unassembled WGS sequence"/>
</dbReference>
<evidence type="ECO:0000313" key="1">
    <source>
        <dbReference type="EMBL" id="SDC27064.1"/>
    </source>
</evidence>
<keyword evidence="2" id="KW-1185">Reference proteome</keyword>
<sequence length="115" mass="12835">MPSYGITLDQAMRIVNGLATREQIEAEVIGDYASAVDTDAPIEFHIMVDLYEALEQAQQHSPRSSLSLFWPRKKKGGLIEDQDAAAARDALARVLVEPKEEQTVRTDRREPGELV</sequence>
<gene>
    <name evidence="1" type="ORF">SAMN04488112_105114</name>
</gene>
<protein>
    <submittedName>
        <fullName evidence="1">Uncharacterized protein</fullName>
    </submittedName>
</protein>
<dbReference type="RefSeq" id="WP_091567277.1">
    <property type="nucleotide sequence ID" value="NZ_FMZA01000005.1"/>
</dbReference>
<dbReference type="AlphaFoldDB" id="A0A1G6K7V8"/>
<proteinExistence type="predicted"/>
<organism evidence="1 2">
    <name type="scientific">Melghirimyces thermohalophilus</name>
    <dbReference type="NCBI Taxonomy" id="1236220"/>
    <lineage>
        <taxon>Bacteria</taxon>
        <taxon>Bacillati</taxon>
        <taxon>Bacillota</taxon>
        <taxon>Bacilli</taxon>
        <taxon>Bacillales</taxon>
        <taxon>Thermoactinomycetaceae</taxon>
        <taxon>Melghirimyces</taxon>
    </lineage>
</organism>
<reference evidence="1 2" key="1">
    <citation type="submission" date="2016-10" db="EMBL/GenBank/DDBJ databases">
        <authorList>
            <person name="de Groot N.N."/>
        </authorList>
    </citation>
    <scope>NUCLEOTIDE SEQUENCE [LARGE SCALE GENOMIC DNA]</scope>
    <source>
        <strain evidence="1 2">DSM 45514</strain>
    </source>
</reference>
<dbReference type="EMBL" id="FMZA01000005">
    <property type="protein sequence ID" value="SDC27064.1"/>
    <property type="molecule type" value="Genomic_DNA"/>
</dbReference>
<name>A0A1G6K7V8_9BACL</name>
<dbReference type="OrthoDB" id="9877002at2"/>